<sequence>MNQEIALAKAEVKQAGTRAGKGIGMLVGAGVAGLLFLVFLSVCAWWGLGLSIGLTWSALVVAVAWAVIAGILALVGKKEFERIRALQQTTETLKDVPSALTGRQEGNRS</sequence>
<evidence type="ECO:0000313" key="3">
    <source>
        <dbReference type="Proteomes" id="UP000824151"/>
    </source>
</evidence>
<gene>
    <name evidence="2" type="ORF">H9871_06640</name>
</gene>
<reference evidence="2" key="2">
    <citation type="submission" date="2021-04" db="EMBL/GenBank/DDBJ databases">
        <authorList>
            <person name="Gilroy R."/>
        </authorList>
    </citation>
    <scope>NUCLEOTIDE SEQUENCE</scope>
    <source>
        <strain evidence="2">ChiHejej3B27-3195</strain>
    </source>
</reference>
<feature type="transmembrane region" description="Helical" evidence="1">
    <location>
        <begin position="54"/>
        <end position="75"/>
    </location>
</feature>
<dbReference type="EMBL" id="DXGD01000243">
    <property type="protein sequence ID" value="HIW99804.1"/>
    <property type="molecule type" value="Genomic_DNA"/>
</dbReference>
<dbReference type="Proteomes" id="UP000824151">
    <property type="component" value="Unassembled WGS sequence"/>
</dbReference>
<proteinExistence type="predicted"/>
<keyword evidence="1" id="KW-0812">Transmembrane</keyword>
<evidence type="ECO:0000313" key="2">
    <source>
        <dbReference type="EMBL" id="HIW99804.1"/>
    </source>
</evidence>
<protein>
    <submittedName>
        <fullName evidence="2">Phage holin family protein</fullName>
    </submittedName>
</protein>
<dbReference type="AlphaFoldDB" id="A0A9D1USY4"/>
<accession>A0A9D1USY4</accession>
<dbReference type="InterPro" id="IPR009937">
    <property type="entry name" value="Phage_holin_3_6"/>
</dbReference>
<name>A0A9D1USY4_9MICC</name>
<keyword evidence="1" id="KW-1133">Transmembrane helix</keyword>
<feature type="transmembrane region" description="Helical" evidence="1">
    <location>
        <begin position="23"/>
        <end position="48"/>
    </location>
</feature>
<organism evidence="2 3">
    <name type="scientific">Candidatus Nesterenkonia stercoripullorum</name>
    <dbReference type="NCBI Taxonomy" id="2838701"/>
    <lineage>
        <taxon>Bacteria</taxon>
        <taxon>Bacillati</taxon>
        <taxon>Actinomycetota</taxon>
        <taxon>Actinomycetes</taxon>
        <taxon>Micrococcales</taxon>
        <taxon>Micrococcaceae</taxon>
        <taxon>Nesterenkonia</taxon>
    </lineage>
</organism>
<dbReference type="Pfam" id="PF07332">
    <property type="entry name" value="Phage_holin_3_6"/>
    <property type="match status" value="1"/>
</dbReference>
<reference evidence="2" key="1">
    <citation type="journal article" date="2021" name="PeerJ">
        <title>Extensive microbial diversity within the chicken gut microbiome revealed by metagenomics and culture.</title>
        <authorList>
            <person name="Gilroy R."/>
            <person name="Ravi A."/>
            <person name="Getino M."/>
            <person name="Pursley I."/>
            <person name="Horton D.L."/>
            <person name="Alikhan N.F."/>
            <person name="Baker D."/>
            <person name="Gharbi K."/>
            <person name="Hall N."/>
            <person name="Watson M."/>
            <person name="Adriaenssens E.M."/>
            <person name="Foster-Nyarko E."/>
            <person name="Jarju S."/>
            <person name="Secka A."/>
            <person name="Antonio M."/>
            <person name="Oren A."/>
            <person name="Chaudhuri R.R."/>
            <person name="La Ragione R."/>
            <person name="Hildebrand F."/>
            <person name="Pallen M.J."/>
        </authorList>
    </citation>
    <scope>NUCLEOTIDE SEQUENCE</scope>
    <source>
        <strain evidence="2">ChiHejej3B27-3195</strain>
    </source>
</reference>
<evidence type="ECO:0000256" key="1">
    <source>
        <dbReference type="SAM" id="Phobius"/>
    </source>
</evidence>
<comment type="caution">
    <text evidence="2">The sequence shown here is derived from an EMBL/GenBank/DDBJ whole genome shotgun (WGS) entry which is preliminary data.</text>
</comment>
<keyword evidence="1" id="KW-0472">Membrane</keyword>